<organism evidence="1 2">
    <name type="scientific">Methylococcus capsulatus</name>
    <dbReference type="NCBI Taxonomy" id="414"/>
    <lineage>
        <taxon>Bacteria</taxon>
        <taxon>Pseudomonadati</taxon>
        <taxon>Pseudomonadota</taxon>
        <taxon>Gammaproteobacteria</taxon>
        <taxon>Methylococcales</taxon>
        <taxon>Methylococcaceae</taxon>
        <taxon>Methylococcus</taxon>
    </lineage>
</organism>
<accession>A0AA35UFF8</accession>
<evidence type="ECO:0000313" key="2">
    <source>
        <dbReference type="Proteomes" id="UP001158598"/>
    </source>
</evidence>
<proteinExistence type="predicted"/>
<sequence>MSALAKRLTKSIKYENPLLFQMCAPIRKAHRSWRRRSRVWPVRNRARSRRIMPSFS</sequence>
<evidence type="ECO:0000313" key="1">
    <source>
        <dbReference type="EMBL" id="CAI8874802.1"/>
    </source>
</evidence>
<reference evidence="1" key="1">
    <citation type="submission" date="2023-03" db="EMBL/GenBank/DDBJ databases">
        <authorList>
            <person name="Pearce D."/>
        </authorList>
    </citation>
    <scope>NUCLEOTIDE SEQUENCE</scope>
    <source>
        <strain evidence="1">Mc</strain>
    </source>
</reference>
<gene>
    <name evidence="1" type="ORF">MCNOR_2941</name>
</gene>
<dbReference type="Proteomes" id="UP001158598">
    <property type="component" value="Chromosome"/>
</dbReference>
<dbReference type="EMBL" id="OX458332">
    <property type="protein sequence ID" value="CAI8874802.1"/>
    <property type="molecule type" value="Genomic_DNA"/>
</dbReference>
<name>A0AA35UFF8_METCP</name>
<dbReference type="AlphaFoldDB" id="A0AA35UFF8"/>
<protein>
    <submittedName>
        <fullName evidence="1">Uncharacterized protein</fullName>
    </submittedName>
</protein>